<dbReference type="NCBIfam" id="TIGR04563">
    <property type="entry name" value="TIGR04563 family protein"/>
    <property type="match status" value="1"/>
</dbReference>
<dbReference type="EMBL" id="CP000251">
    <property type="protein sequence ID" value="ABC82706.1"/>
    <property type="molecule type" value="Genomic_DNA"/>
</dbReference>
<evidence type="ECO:0000313" key="3">
    <source>
        <dbReference type="Proteomes" id="UP000001935"/>
    </source>
</evidence>
<dbReference type="InterPro" id="IPR030822">
    <property type="entry name" value="MXAN_4361/MXAN_4362"/>
</dbReference>
<accession>Q2IDP7</accession>
<evidence type="ECO:0000256" key="1">
    <source>
        <dbReference type="SAM" id="MobiDB-lite"/>
    </source>
</evidence>
<feature type="compositionally biased region" description="Basic and acidic residues" evidence="1">
    <location>
        <begin position="80"/>
        <end position="89"/>
    </location>
</feature>
<reference evidence="2 3" key="1">
    <citation type="submission" date="2006-01" db="EMBL/GenBank/DDBJ databases">
        <title>Complete sequence of Anaeromyxobacter dehalogenans 2CP-C.</title>
        <authorList>
            <consortium name="US DOE Joint Genome Institute"/>
            <person name="Copeland A."/>
            <person name="Lucas S."/>
            <person name="Lapidus A."/>
            <person name="Barry K."/>
            <person name="Detter J.C."/>
            <person name="Glavina T."/>
            <person name="Hammon N."/>
            <person name="Israni S."/>
            <person name="Pitluck S."/>
            <person name="Brettin T."/>
            <person name="Bruce D."/>
            <person name="Han C."/>
            <person name="Tapia R."/>
            <person name="Gilna P."/>
            <person name="Kiss H."/>
            <person name="Schmutz J."/>
            <person name="Larimer F."/>
            <person name="Land M."/>
            <person name="Kyrpides N."/>
            <person name="Anderson I."/>
            <person name="Sanford R.A."/>
            <person name="Ritalahti K.M."/>
            <person name="Thomas H.S."/>
            <person name="Kirby J.R."/>
            <person name="Zhulin I.B."/>
            <person name="Loeffler F.E."/>
            <person name="Richardson P."/>
        </authorList>
    </citation>
    <scope>NUCLEOTIDE SEQUENCE [LARGE SCALE GENOMIC DNA]</scope>
    <source>
        <strain evidence="2 3">2CP-C</strain>
    </source>
</reference>
<protein>
    <recommendedName>
        <fullName evidence="4">TIGR04563 family protein</fullName>
    </recommendedName>
</protein>
<dbReference type="OrthoDB" id="9899568at2"/>
<gene>
    <name evidence="2" type="ordered locus">Adeh_2936</name>
</gene>
<dbReference type="Proteomes" id="UP000001935">
    <property type="component" value="Chromosome"/>
</dbReference>
<dbReference type="RefSeq" id="WP_011421988.1">
    <property type="nucleotide sequence ID" value="NC_007760.1"/>
</dbReference>
<proteinExistence type="predicted"/>
<feature type="region of interest" description="Disordered" evidence="1">
    <location>
        <begin position="59"/>
        <end position="89"/>
    </location>
</feature>
<organism evidence="2 3">
    <name type="scientific">Anaeromyxobacter dehalogenans (strain 2CP-C)</name>
    <dbReference type="NCBI Taxonomy" id="290397"/>
    <lineage>
        <taxon>Bacteria</taxon>
        <taxon>Pseudomonadati</taxon>
        <taxon>Myxococcota</taxon>
        <taxon>Myxococcia</taxon>
        <taxon>Myxococcales</taxon>
        <taxon>Cystobacterineae</taxon>
        <taxon>Anaeromyxobacteraceae</taxon>
        <taxon>Anaeromyxobacter</taxon>
    </lineage>
</organism>
<dbReference type="KEGG" id="ade:Adeh_2936"/>
<sequence length="103" mass="11914">MAATDKQKQSLYFPEETLREIMSEAVRLDRSLSWTVQQAWRLARNELKRFPSVNLHGEIARAPAPAHPPRERSAPLPASLERREPSEQVREFLKGKFDREFAG</sequence>
<evidence type="ECO:0000313" key="2">
    <source>
        <dbReference type="EMBL" id="ABC82706.1"/>
    </source>
</evidence>
<name>Q2IDP7_ANADE</name>
<evidence type="ECO:0008006" key="4">
    <source>
        <dbReference type="Google" id="ProtNLM"/>
    </source>
</evidence>
<dbReference type="AlphaFoldDB" id="Q2IDP7"/>
<dbReference type="HOGENOM" id="CLU_182006_0_0_7"/>